<comment type="caution">
    <text evidence="2">The sequence shown here is derived from an EMBL/GenBank/DDBJ whole genome shotgun (WGS) entry which is preliminary data.</text>
</comment>
<evidence type="ECO:0000256" key="1">
    <source>
        <dbReference type="SAM" id="Phobius"/>
    </source>
</evidence>
<keyword evidence="1" id="KW-0472">Membrane</keyword>
<feature type="transmembrane region" description="Helical" evidence="1">
    <location>
        <begin position="237"/>
        <end position="259"/>
    </location>
</feature>
<dbReference type="GO" id="GO:0051301">
    <property type="term" value="P:cell division"/>
    <property type="evidence" value="ECO:0007669"/>
    <property type="project" value="UniProtKB-KW"/>
</dbReference>
<name>A0A918UU68_9CAUL</name>
<keyword evidence="2" id="KW-0132">Cell division</keyword>
<evidence type="ECO:0000313" key="3">
    <source>
        <dbReference type="Proteomes" id="UP000662572"/>
    </source>
</evidence>
<dbReference type="RefSeq" id="WP_229807695.1">
    <property type="nucleotide sequence ID" value="NZ_BMZB01000002.1"/>
</dbReference>
<dbReference type="EMBL" id="BMZB01000002">
    <property type="protein sequence ID" value="GGZ34524.1"/>
    <property type="molecule type" value="Genomic_DNA"/>
</dbReference>
<keyword evidence="3" id="KW-1185">Reference proteome</keyword>
<feature type="transmembrane region" description="Helical" evidence="1">
    <location>
        <begin position="271"/>
        <end position="291"/>
    </location>
</feature>
<reference evidence="2" key="1">
    <citation type="journal article" date="2014" name="Int. J. Syst. Evol. Microbiol.">
        <title>Complete genome sequence of Corynebacterium casei LMG S-19264T (=DSM 44701T), isolated from a smear-ripened cheese.</title>
        <authorList>
            <consortium name="US DOE Joint Genome Institute (JGI-PGF)"/>
            <person name="Walter F."/>
            <person name="Albersmeier A."/>
            <person name="Kalinowski J."/>
            <person name="Ruckert C."/>
        </authorList>
    </citation>
    <scope>NUCLEOTIDE SEQUENCE</scope>
    <source>
        <strain evidence="2">KCTC 32296</strain>
    </source>
</reference>
<dbReference type="GO" id="GO:0032153">
    <property type="term" value="C:cell division site"/>
    <property type="evidence" value="ECO:0007669"/>
    <property type="project" value="TreeGrafter"/>
</dbReference>
<gene>
    <name evidence="2" type="primary">ftsX</name>
    <name evidence="2" type="ORF">GCM10011273_21200</name>
</gene>
<dbReference type="PANTHER" id="PTHR47755">
    <property type="entry name" value="CELL DIVISION PROTEIN FTSX"/>
    <property type="match status" value="1"/>
</dbReference>
<evidence type="ECO:0000313" key="2">
    <source>
        <dbReference type="EMBL" id="GGZ34524.1"/>
    </source>
</evidence>
<keyword evidence="1" id="KW-0812">Transmembrane</keyword>
<accession>A0A918UU68</accession>
<dbReference type="GO" id="GO:0016020">
    <property type="term" value="C:membrane"/>
    <property type="evidence" value="ECO:0007669"/>
    <property type="project" value="InterPro"/>
</dbReference>
<protein>
    <submittedName>
        <fullName evidence="2">Cell division protein</fullName>
    </submittedName>
</protein>
<organism evidence="2 3">
    <name type="scientific">Asticcacaulis endophyticus</name>
    <dbReference type="NCBI Taxonomy" id="1395890"/>
    <lineage>
        <taxon>Bacteria</taxon>
        <taxon>Pseudomonadati</taxon>
        <taxon>Pseudomonadota</taxon>
        <taxon>Alphaproteobacteria</taxon>
        <taxon>Caulobacterales</taxon>
        <taxon>Caulobacteraceae</taxon>
        <taxon>Asticcacaulis</taxon>
    </lineage>
</organism>
<proteinExistence type="predicted"/>
<dbReference type="PANTHER" id="PTHR47755:SF1">
    <property type="entry name" value="CELL DIVISION PROTEIN FTSX"/>
    <property type="match status" value="1"/>
</dbReference>
<feature type="transmembrane region" description="Helical" evidence="1">
    <location>
        <begin position="177"/>
        <end position="200"/>
    </location>
</feature>
<keyword evidence="1" id="KW-1133">Transmembrane helix</keyword>
<sequence length="309" mass="32912">MIRVLRRKKIKPPKESIPGIVRADLLPAEDTREVSLHFVIAVLCFIACLSAIVAMASDRAAQGWARDLRAEVTVQVRPSGLETGAMAAAKAAEILGGVKGVEEAAALEPERARELIKPWLGDVVLDDLPVPNLVEVRLDKDSPATAIDIMSALTARDIDASLDDHSTWLKDIEQAALIIRLISFAIFTIVAVATGAVVSFATRAGLTTRSDIIEILSLCGASDGFIAQRFQYRFMSLAVTSGVMGAAAAGLVTVIIKLISPSQSFALALPFSWLDLLILIPCPLLVALISATTARMVTLRLLGGAHEKA</sequence>
<dbReference type="AlphaFoldDB" id="A0A918UU68"/>
<feature type="transmembrane region" description="Helical" evidence="1">
    <location>
        <begin position="34"/>
        <end position="56"/>
    </location>
</feature>
<dbReference type="Proteomes" id="UP000662572">
    <property type="component" value="Unassembled WGS sequence"/>
</dbReference>
<dbReference type="InterPro" id="IPR004513">
    <property type="entry name" value="FtsX"/>
</dbReference>
<reference evidence="2" key="2">
    <citation type="submission" date="2020-09" db="EMBL/GenBank/DDBJ databases">
        <authorList>
            <person name="Sun Q."/>
            <person name="Kim S."/>
        </authorList>
    </citation>
    <scope>NUCLEOTIDE SEQUENCE</scope>
    <source>
        <strain evidence="2">KCTC 32296</strain>
    </source>
</reference>
<keyword evidence="2" id="KW-0131">Cell cycle</keyword>